<dbReference type="CDD" id="cd06662">
    <property type="entry name" value="SURF1"/>
    <property type="match status" value="1"/>
</dbReference>
<gene>
    <name evidence="6" type="ORF">SAPINGB_P005284</name>
</gene>
<keyword evidence="7" id="KW-1185">Reference proteome</keyword>
<proteinExistence type="inferred from homology"/>
<comment type="function">
    <text evidence="5">Probably involved in the biogenesis of the COX complex.</text>
</comment>
<dbReference type="RefSeq" id="XP_031855889.1">
    <property type="nucleotide sequence ID" value="XM_031999998.1"/>
</dbReference>
<dbReference type="AlphaFoldDB" id="A0A5E8BZ87"/>
<keyword evidence="4 5" id="KW-0472">Membrane</keyword>
<organism evidence="6 7">
    <name type="scientific">Magnusiomyces paraingens</name>
    <dbReference type="NCBI Taxonomy" id="2606893"/>
    <lineage>
        <taxon>Eukaryota</taxon>
        <taxon>Fungi</taxon>
        <taxon>Dikarya</taxon>
        <taxon>Ascomycota</taxon>
        <taxon>Saccharomycotina</taxon>
        <taxon>Dipodascomycetes</taxon>
        <taxon>Dipodascales</taxon>
        <taxon>Dipodascaceae</taxon>
        <taxon>Magnusiomyces</taxon>
    </lineage>
</organism>
<dbReference type="PANTHER" id="PTHR23427:SF2">
    <property type="entry name" value="SURFEIT LOCUS PROTEIN 1"/>
    <property type="match status" value="1"/>
</dbReference>
<dbReference type="GeneID" id="43584098"/>
<evidence type="ECO:0000256" key="3">
    <source>
        <dbReference type="ARBA" id="ARBA00022989"/>
    </source>
</evidence>
<reference evidence="6 7" key="1">
    <citation type="submission" date="2019-09" db="EMBL/GenBank/DDBJ databases">
        <authorList>
            <person name="Brejova B."/>
        </authorList>
    </citation>
    <scope>NUCLEOTIDE SEQUENCE [LARGE SCALE GENOMIC DNA]</scope>
</reference>
<dbReference type="GO" id="GO:0033617">
    <property type="term" value="P:mitochondrial respiratory chain complex IV assembly"/>
    <property type="evidence" value="ECO:0007669"/>
    <property type="project" value="TreeGrafter"/>
</dbReference>
<dbReference type="Pfam" id="PF02104">
    <property type="entry name" value="SURF1"/>
    <property type="match status" value="1"/>
</dbReference>
<protein>
    <recommendedName>
        <fullName evidence="5">SURF1-like protein</fullName>
    </recommendedName>
</protein>
<dbReference type="PANTHER" id="PTHR23427">
    <property type="entry name" value="SURFEIT LOCUS PROTEIN"/>
    <property type="match status" value="1"/>
</dbReference>
<keyword evidence="3 5" id="KW-1133">Transmembrane helix</keyword>
<evidence type="ECO:0000313" key="6">
    <source>
        <dbReference type="EMBL" id="VVT56797.1"/>
    </source>
</evidence>
<keyword evidence="5" id="KW-0496">Mitochondrion</keyword>
<feature type="transmembrane region" description="Helical" evidence="5">
    <location>
        <begin position="50"/>
        <end position="69"/>
    </location>
</feature>
<evidence type="ECO:0000256" key="4">
    <source>
        <dbReference type="ARBA" id="ARBA00023136"/>
    </source>
</evidence>
<feature type="transmembrane region" description="Helical" evidence="5">
    <location>
        <begin position="278"/>
        <end position="297"/>
    </location>
</feature>
<comment type="similarity">
    <text evidence="5">Belongs to the SURF1 family.</text>
</comment>
<dbReference type="EMBL" id="CABVLU010000004">
    <property type="protein sequence ID" value="VVT56797.1"/>
    <property type="molecule type" value="Genomic_DNA"/>
</dbReference>
<accession>A0A5E8BZ87</accession>
<keyword evidence="2 5" id="KW-0812">Transmembrane</keyword>
<evidence type="ECO:0000313" key="7">
    <source>
        <dbReference type="Proteomes" id="UP000398389"/>
    </source>
</evidence>
<dbReference type="GO" id="GO:0005743">
    <property type="term" value="C:mitochondrial inner membrane"/>
    <property type="evidence" value="ECO:0007669"/>
    <property type="project" value="UniProtKB-SubCell"/>
</dbReference>
<evidence type="ECO:0000256" key="5">
    <source>
        <dbReference type="RuleBase" id="RU363076"/>
    </source>
</evidence>
<sequence>MIRLPIGCRRAPLGVLRRPFQFRTVKTSNVDWKPVKQKAQDTSSWFSKSMFGLLVLMPIVSFGLGTWQVKRLRWKTDLISQAEDRLTLPPLPLPGNINADIASSDEFDYRRVLVQGTFRHDQEMYVGPRMRDEQEGYFVLTPLERGEGKSTLLIKRGWIAKRFLDRSTRPMSLPEGPVEVECLLRKSPEKGMFTPAPPPPDSPHYAYLDVEDMANKTGAQPILFEELLDPSLPARAAIQHDVQQLNADGNISVEQMARYGVPIGVTGKVELRNTHFQYILTWYGLSVFTTFMLISLIKQKRATSANAVTRKVQHARSVL</sequence>
<dbReference type="OrthoDB" id="10040024at2759"/>
<dbReference type="Proteomes" id="UP000398389">
    <property type="component" value="Unassembled WGS sequence"/>
</dbReference>
<keyword evidence="5" id="KW-0999">Mitochondrion inner membrane</keyword>
<evidence type="ECO:0000256" key="1">
    <source>
        <dbReference type="ARBA" id="ARBA00004370"/>
    </source>
</evidence>
<comment type="subcellular location">
    <subcellularLocation>
        <location evidence="1">Membrane</location>
    </subcellularLocation>
    <subcellularLocation>
        <location evidence="5">Mitochondrion inner membrane</location>
        <topology evidence="5">Multi-pass membrane protein</topology>
    </subcellularLocation>
</comment>
<evidence type="ECO:0000256" key="2">
    <source>
        <dbReference type="ARBA" id="ARBA00022692"/>
    </source>
</evidence>
<dbReference type="PROSITE" id="PS50895">
    <property type="entry name" value="SURF1"/>
    <property type="match status" value="1"/>
</dbReference>
<dbReference type="InterPro" id="IPR045214">
    <property type="entry name" value="Surf1/Surf4"/>
</dbReference>
<name>A0A5E8BZ87_9ASCO</name>
<dbReference type="InterPro" id="IPR002994">
    <property type="entry name" value="Surf1/Shy1"/>
</dbReference>